<name>A0A4D9DBC6_9STRA</name>
<feature type="compositionally biased region" description="Basic residues" evidence="4">
    <location>
        <begin position="319"/>
        <end position="330"/>
    </location>
</feature>
<evidence type="ECO:0000313" key="7">
    <source>
        <dbReference type="Proteomes" id="UP000355283"/>
    </source>
</evidence>
<gene>
    <name evidence="6" type="ORF">NSK_002649</name>
</gene>
<dbReference type="GO" id="GO:0006364">
    <property type="term" value="P:rRNA processing"/>
    <property type="evidence" value="ECO:0007669"/>
    <property type="project" value="UniProtKB-ARBA"/>
</dbReference>
<dbReference type="GO" id="GO:0001522">
    <property type="term" value="P:pseudouridine synthesis"/>
    <property type="evidence" value="ECO:0007669"/>
    <property type="project" value="InterPro"/>
</dbReference>
<reference evidence="6 7" key="1">
    <citation type="submission" date="2019-01" db="EMBL/GenBank/DDBJ databases">
        <title>Nuclear Genome Assembly of the Microalgal Biofuel strain Nannochloropsis salina CCMP1776.</title>
        <authorList>
            <person name="Hovde B."/>
        </authorList>
    </citation>
    <scope>NUCLEOTIDE SEQUENCE [LARGE SCALE GENOMIC DNA]</scope>
    <source>
        <strain evidence="6 7">CCMP1776</strain>
    </source>
</reference>
<dbReference type="Proteomes" id="UP000355283">
    <property type="component" value="Unassembled WGS sequence"/>
</dbReference>
<evidence type="ECO:0000313" key="6">
    <source>
        <dbReference type="EMBL" id="TFJ85829.1"/>
    </source>
</evidence>
<dbReference type="AlphaFoldDB" id="A0A4D9DBC6"/>
<feature type="region of interest" description="Disordered" evidence="4">
    <location>
        <begin position="197"/>
        <end position="231"/>
    </location>
</feature>
<dbReference type="InterPro" id="IPR002942">
    <property type="entry name" value="S4_RNA-bd"/>
</dbReference>
<feature type="region of interest" description="Disordered" evidence="4">
    <location>
        <begin position="1"/>
        <end position="31"/>
    </location>
</feature>
<dbReference type="EMBL" id="SDOX01000010">
    <property type="protein sequence ID" value="TFJ85829.1"/>
    <property type="molecule type" value="Genomic_DNA"/>
</dbReference>
<organism evidence="6 7">
    <name type="scientific">Nannochloropsis salina CCMP1776</name>
    <dbReference type="NCBI Taxonomy" id="1027361"/>
    <lineage>
        <taxon>Eukaryota</taxon>
        <taxon>Sar</taxon>
        <taxon>Stramenopiles</taxon>
        <taxon>Ochrophyta</taxon>
        <taxon>Eustigmatophyceae</taxon>
        <taxon>Eustigmatales</taxon>
        <taxon>Monodopsidaceae</taxon>
        <taxon>Microchloropsis</taxon>
        <taxon>Microchloropsis salina</taxon>
    </lineage>
</organism>
<dbReference type="GO" id="GO:0003723">
    <property type="term" value="F:RNA binding"/>
    <property type="evidence" value="ECO:0007669"/>
    <property type="project" value="UniProtKB-KW"/>
</dbReference>
<dbReference type="SUPFAM" id="SSF55174">
    <property type="entry name" value="Alpha-L RNA-binding motif"/>
    <property type="match status" value="1"/>
</dbReference>
<accession>A0A4D9DBC6</accession>
<dbReference type="PANTHER" id="PTHR47683">
    <property type="entry name" value="PSEUDOURIDINE SYNTHASE FAMILY PROTEIN-RELATED"/>
    <property type="match status" value="1"/>
</dbReference>
<sequence length="391" mass="42592">MDCKELEMEGGRQNVSAAKKTPVSHSPQGSTTRLNKILAHAGVASRRGAEALIAAGKVEVNGVVVRDLASQVDPVMDTVVVEGQKLSFVARKPYEVVWMKAHKPKGTLSSVHDEKGRKCLGDLGEEVGAKRLLPVGKLNRETAGLILLTNDHEGIHLLSHPSSGYVKVFKAVVEKGMPSAHALHLLAKGLVLAEDGEEGGGEGGGEGGAEGRRKGGKEYDRRGRARPLGREGRGERVLEPLGVEIRDYFADKKEAVLEVTVRTTKSEELRQALRQVGHPVKSLTRTEYGPIVLRDVRAGEVKRLSIAEKSRLEASLTAVRKRTARRKRKALGPGEGRGKEKGQGRRKGGQGGREREEGREGVNAEIEAFWDAVEEEEDKEEDGVWWGEEEE</sequence>
<dbReference type="Pfam" id="PF00849">
    <property type="entry name" value="PseudoU_synth_2"/>
    <property type="match status" value="1"/>
</dbReference>
<dbReference type="FunFam" id="3.10.290.10:FF:000003">
    <property type="entry name" value="Pseudouridine synthase"/>
    <property type="match status" value="1"/>
</dbReference>
<feature type="compositionally biased region" description="Basic and acidic residues" evidence="4">
    <location>
        <begin position="209"/>
        <end position="231"/>
    </location>
</feature>
<evidence type="ECO:0000256" key="2">
    <source>
        <dbReference type="ARBA" id="ARBA00023235"/>
    </source>
</evidence>
<dbReference type="InterPro" id="IPR036986">
    <property type="entry name" value="S4_RNA-bd_sf"/>
</dbReference>
<comment type="similarity">
    <text evidence="1">Belongs to the pseudouridine synthase RsuA family.</text>
</comment>
<feature type="compositionally biased region" description="Basic and acidic residues" evidence="4">
    <location>
        <begin position="1"/>
        <end position="10"/>
    </location>
</feature>
<protein>
    <recommendedName>
        <fullName evidence="5">RNA-binding S4 domain-containing protein</fullName>
    </recommendedName>
</protein>
<dbReference type="CDD" id="cd00165">
    <property type="entry name" value="S4"/>
    <property type="match status" value="1"/>
</dbReference>
<dbReference type="InterPro" id="IPR050343">
    <property type="entry name" value="RsuA_PseudoU_synthase"/>
</dbReference>
<dbReference type="OrthoDB" id="440619at2759"/>
<proteinExistence type="inferred from homology"/>
<comment type="caution">
    <text evidence="6">The sequence shown here is derived from an EMBL/GenBank/DDBJ whole genome shotgun (WGS) entry which is preliminary data.</text>
</comment>
<feature type="compositionally biased region" description="Basic and acidic residues" evidence="4">
    <location>
        <begin position="352"/>
        <end position="362"/>
    </location>
</feature>
<feature type="domain" description="RNA-binding S4" evidence="5">
    <location>
        <begin position="32"/>
        <end position="95"/>
    </location>
</feature>
<evidence type="ECO:0000256" key="3">
    <source>
        <dbReference type="PROSITE-ProRule" id="PRU00182"/>
    </source>
</evidence>
<evidence type="ECO:0000256" key="4">
    <source>
        <dbReference type="SAM" id="MobiDB-lite"/>
    </source>
</evidence>
<evidence type="ECO:0000256" key="1">
    <source>
        <dbReference type="ARBA" id="ARBA00008348"/>
    </source>
</evidence>
<dbReference type="SUPFAM" id="SSF55120">
    <property type="entry name" value="Pseudouridine synthase"/>
    <property type="match status" value="1"/>
</dbReference>
<keyword evidence="7" id="KW-1185">Reference proteome</keyword>
<keyword evidence="2" id="KW-0413">Isomerase</keyword>
<keyword evidence="3" id="KW-0694">RNA-binding</keyword>
<dbReference type="Pfam" id="PF01479">
    <property type="entry name" value="S4"/>
    <property type="match status" value="1"/>
</dbReference>
<dbReference type="GO" id="GO:0009982">
    <property type="term" value="F:pseudouridine synthase activity"/>
    <property type="evidence" value="ECO:0007669"/>
    <property type="project" value="InterPro"/>
</dbReference>
<dbReference type="PANTHER" id="PTHR47683:SF2">
    <property type="entry name" value="RNA-BINDING S4 DOMAIN-CONTAINING PROTEIN"/>
    <property type="match status" value="1"/>
</dbReference>
<dbReference type="Gene3D" id="3.30.2350.10">
    <property type="entry name" value="Pseudouridine synthase"/>
    <property type="match status" value="1"/>
</dbReference>
<feature type="region of interest" description="Disordered" evidence="4">
    <location>
        <begin position="316"/>
        <end position="391"/>
    </location>
</feature>
<dbReference type="InterPro" id="IPR006145">
    <property type="entry name" value="PsdUridine_synth_RsuA/RluA"/>
</dbReference>
<dbReference type="PROSITE" id="PS50889">
    <property type="entry name" value="S4"/>
    <property type="match status" value="1"/>
</dbReference>
<evidence type="ECO:0000259" key="5">
    <source>
        <dbReference type="SMART" id="SM00363"/>
    </source>
</evidence>
<dbReference type="SMART" id="SM00363">
    <property type="entry name" value="S4"/>
    <property type="match status" value="1"/>
</dbReference>
<feature type="compositionally biased region" description="Acidic residues" evidence="4">
    <location>
        <begin position="372"/>
        <end position="391"/>
    </location>
</feature>
<dbReference type="Gene3D" id="3.10.290.10">
    <property type="entry name" value="RNA-binding S4 domain"/>
    <property type="match status" value="1"/>
</dbReference>
<dbReference type="InterPro" id="IPR020103">
    <property type="entry name" value="PsdUridine_synth_cat_dom_sf"/>
</dbReference>